<proteinExistence type="inferred from homology"/>
<dbReference type="PANTHER" id="PTHR37690">
    <property type="entry name" value="CHORISMATE DEHYDRATASE"/>
    <property type="match status" value="1"/>
</dbReference>
<protein>
    <recommendedName>
        <fullName evidence="4">Chorismate dehydratase</fullName>
        <ecNumber evidence="4">4.2.1.151</ecNumber>
    </recommendedName>
    <alternativeName>
        <fullName evidence="4">Menaquinone biosynthetic enzyme MqnA</fullName>
    </alternativeName>
</protein>
<evidence type="ECO:0000313" key="6">
    <source>
        <dbReference type="Proteomes" id="UP000245125"/>
    </source>
</evidence>
<organism evidence="5 6">
    <name type="scientific">Candidatus Sulfobium mesophilum</name>
    <dbReference type="NCBI Taxonomy" id="2016548"/>
    <lineage>
        <taxon>Bacteria</taxon>
        <taxon>Pseudomonadati</taxon>
        <taxon>Nitrospirota</taxon>
        <taxon>Nitrospiria</taxon>
        <taxon>Nitrospirales</taxon>
        <taxon>Nitrospiraceae</taxon>
        <taxon>Candidatus Sulfobium</taxon>
    </lineage>
</organism>
<dbReference type="InterPro" id="IPR030868">
    <property type="entry name" value="MqnA"/>
</dbReference>
<dbReference type="HAMAP" id="MF_00995">
    <property type="entry name" value="MqnA"/>
    <property type="match status" value="1"/>
</dbReference>
<evidence type="ECO:0000256" key="2">
    <source>
        <dbReference type="ARBA" id="ARBA00022428"/>
    </source>
</evidence>
<reference evidence="6" key="1">
    <citation type="submission" date="2018-03" db="EMBL/GenBank/DDBJ databases">
        <authorList>
            <person name="Zecchin S."/>
        </authorList>
    </citation>
    <scope>NUCLEOTIDE SEQUENCE [LARGE SCALE GENOMIC DNA]</scope>
</reference>
<dbReference type="AlphaFoldDB" id="A0A2U3QGF8"/>
<comment type="function">
    <text evidence="4">Catalyzes the dehydration of chorismate into 3-[(1-carboxyvinyl)oxy]benzoate, a step in the biosynthesis of menaquinone (MK, vitamin K2).</text>
</comment>
<name>A0A2U3QGF8_9BACT</name>
<dbReference type="EC" id="4.2.1.151" evidence="4"/>
<dbReference type="GO" id="GO:0009234">
    <property type="term" value="P:menaquinone biosynthetic process"/>
    <property type="evidence" value="ECO:0007669"/>
    <property type="project" value="UniProtKB-UniRule"/>
</dbReference>
<comment type="similarity">
    <text evidence="4">Belongs to the MqnA/MqnD family. MqnA subfamily.</text>
</comment>
<keyword evidence="2 4" id="KW-0474">Menaquinone biosynthesis</keyword>
<comment type="pathway">
    <text evidence="1 4">Quinol/quinone metabolism; menaquinone biosynthesis.</text>
</comment>
<keyword evidence="3 4" id="KW-0456">Lyase</keyword>
<comment type="catalytic activity">
    <reaction evidence="4">
        <text>chorismate = 3-[(1-carboxyvinyl)-oxy]benzoate + H2O</text>
        <dbReference type="Rhea" id="RHEA:40051"/>
        <dbReference type="ChEBI" id="CHEBI:15377"/>
        <dbReference type="ChEBI" id="CHEBI:29748"/>
        <dbReference type="ChEBI" id="CHEBI:76981"/>
        <dbReference type="EC" id="4.2.1.151"/>
    </reaction>
</comment>
<gene>
    <name evidence="4" type="primary">mqnA</name>
    <name evidence="5" type="ORF">NBG4_260006</name>
</gene>
<dbReference type="EMBL" id="OUUY01000071">
    <property type="protein sequence ID" value="SPQ00511.1"/>
    <property type="molecule type" value="Genomic_DNA"/>
</dbReference>
<evidence type="ECO:0000256" key="1">
    <source>
        <dbReference type="ARBA" id="ARBA00004863"/>
    </source>
</evidence>
<dbReference type="OrthoDB" id="9810112at2"/>
<dbReference type="Gene3D" id="3.40.190.10">
    <property type="entry name" value="Periplasmic binding protein-like II"/>
    <property type="match status" value="2"/>
</dbReference>
<dbReference type="CDD" id="cd13634">
    <property type="entry name" value="PBP2_Sco4506"/>
    <property type="match status" value="1"/>
</dbReference>
<accession>A0A2U3QGF8</accession>
<evidence type="ECO:0000256" key="4">
    <source>
        <dbReference type="HAMAP-Rule" id="MF_00995"/>
    </source>
</evidence>
<dbReference type="GO" id="GO:0016836">
    <property type="term" value="F:hydro-lyase activity"/>
    <property type="evidence" value="ECO:0007669"/>
    <property type="project" value="UniProtKB-UniRule"/>
</dbReference>
<sequence length="267" mass="30388">MKPSQVLRIGRFFYSNLFPIYYMMEKQAACSAYEFIEGVPSFLNREIREGRLDISPSSSIEYLRNKDRYDLIEGHSISSSGPVGSIFLFSKRPIEALGNATVFTSSQSETSVAMINIILKKFLRTECTFISTSEPIRKVLAHAEAYMLIGDDALRESLKWPELKVYDIGDLWFKHTGLPSVFALWIVRKECLTDKRELLARFKRDLDTAKVSALRDLETVAAASPLRGVLSGRELVSYWEGISYDFGEAHRKGLDLFRNYAEELGIL</sequence>
<dbReference type="PANTHER" id="PTHR37690:SF1">
    <property type="entry name" value="CHORISMATE DEHYDRATASE"/>
    <property type="match status" value="1"/>
</dbReference>
<evidence type="ECO:0000256" key="3">
    <source>
        <dbReference type="ARBA" id="ARBA00023239"/>
    </source>
</evidence>
<dbReference type="SUPFAM" id="SSF53850">
    <property type="entry name" value="Periplasmic binding protein-like II"/>
    <property type="match status" value="1"/>
</dbReference>
<dbReference type="UniPathway" id="UPA00079"/>
<dbReference type="InterPro" id="IPR003773">
    <property type="entry name" value="Menaquinone_biosynth"/>
</dbReference>
<dbReference type="Proteomes" id="UP000245125">
    <property type="component" value="Unassembled WGS sequence"/>
</dbReference>
<evidence type="ECO:0000313" key="5">
    <source>
        <dbReference type="EMBL" id="SPQ00511.1"/>
    </source>
</evidence>
<dbReference type="Pfam" id="PF02621">
    <property type="entry name" value="VitK2_biosynth"/>
    <property type="match status" value="1"/>
</dbReference>
<keyword evidence="6" id="KW-1185">Reference proteome</keyword>